<sequence length="413" mass="46099">MAFRFRRTVKIFPGVRLNLGKRGVSGSAGVRGANVTLGRNGLYGNAGIPGTGLSYREKLLKNKTPSRRSVRKHTAQPPGNSLPPIAAQIASLQLNTITGDIAILDANGTDLGDEAMEVAKTHARETLEAALQEHVDNHNRMMERIGNIHLDTPAPNQFPQLLPEPFDLPSPTRPVPRKLNWLAWICPARRRAVVSSNERRQSDYQKQQLQWQSERENHQRKETQRATLYLRAQQGSISAMEQVLDDHLIDIDWPRETSLSFELSKDGKTLMLDVDLPEIEDFPNTELRVYQRGIGVSVKELSDTALRKLYMAHVHGMGFRLIGEGFACAPSVETVVLSGFTQITNAATGRVEDQYLYSVKVRRDAWGAIHFGNLEAVDPVEALTAFDLRRDMTKTGIFRAIEPWSSEFASSPA</sequence>
<reference evidence="3" key="1">
    <citation type="submission" date="2016-11" db="EMBL/GenBank/DDBJ databases">
        <title>Draft Genome Sequence of Marinobacter hydrocarbonoclasticus strain STW2, a polyaromatic aromatic hydrocarbon degrading and denitrifying bacterium from rhizosphere of Seagrass Enhalus acodoides.</title>
        <authorList>
            <person name="Ling J."/>
            <person name="Dong J."/>
        </authorList>
    </citation>
    <scope>NUCLEOTIDE SEQUENCE [LARGE SCALE GENOMIC DNA]</scope>
    <source>
        <strain evidence="3">STW2</strain>
    </source>
</reference>
<feature type="region of interest" description="Disordered" evidence="1">
    <location>
        <begin position="62"/>
        <end position="83"/>
    </location>
</feature>
<proteinExistence type="predicted"/>
<comment type="caution">
    <text evidence="3">The sequence shown here is derived from an EMBL/GenBank/DDBJ whole genome shotgun (WGS) entry which is preliminary data.</text>
</comment>
<evidence type="ECO:0000259" key="2">
    <source>
        <dbReference type="Pfam" id="PF14020"/>
    </source>
</evidence>
<evidence type="ECO:0000256" key="1">
    <source>
        <dbReference type="SAM" id="MobiDB-lite"/>
    </source>
</evidence>
<feature type="compositionally biased region" description="Basic residues" evidence="1">
    <location>
        <begin position="64"/>
        <end position="74"/>
    </location>
</feature>
<feature type="domain" description="DUF4236" evidence="2">
    <location>
        <begin position="3"/>
        <end position="56"/>
    </location>
</feature>
<keyword evidence="4" id="KW-1185">Reference proteome</keyword>
<gene>
    <name evidence="3" type="ORF">BEE62_07570</name>
</gene>
<evidence type="ECO:0000313" key="3">
    <source>
        <dbReference type="EMBL" id="OJS99963.1"/>
    </source>
</evidence>
<accession>A0A1M2UX71</accession>
<evidence type="ECO:0000313" key="4">
    <source>
        <dbReference type="Proteomes" id="UP000183986"/>
    </source>
</evidence>
<organism evidence="3 4">
    <name type="scientific">Marinobacter nauticus</name>
    <name type="common">Marinobacter hydrocarbonoclasticus</name>
    <name type="synonym">Marinobacter aquaeolei</name>
    <dbReference type="NCBI Taxonomy" id="2743"/>
    <lineage>
        <taxon>Bacteria</taxon>
        <taxon>Pseudomonadati</taxon>
        <taxon>Pseudomonadota</taxon>
        <taxon>Gammaproteobacteria</taxon>
        <taxon>Pseudomonadales</taxon>
        <taxon>Marinobacteraceae</taxon>
        <taxon>Marinobacter</taxon>
    </lineage>
</organism>
<feature type="region of interest" description="Disordered" evidence="1">
    <location>
        <begin position="195"/>
        <end position="219"/>
    </location>
</feature>
<dbReference type="OrthoDB" id="983149at2"/>
<dbReference type="EMBL" id="MPKY01000001">
    <property type="protein sequence ID" value="OJS99963.1"/>
    <property type="molecule type" value="Genomic_DNA"/>
</dbReference>
<dbReference type="AlphaFoldDB" id="A0A1M2UX71"/>
<name>A0A1M2UX71_MARNT</name>
<dbReference type="Proteomes" id="UP000183986">
    <property type="component" value="Unassembled WGS sequence"/>
</dbReference>
<dbReference type="InterPro" id="IPR025330">
    <property type="entry name" value="DUF4236"/>
</dbReference>
<protein>
    <recommendedName>
        <fullName evidence="2">DUF4236 domain-containing protein</fullName>
    </recommendedName>
</protein>
<dbReference type="Pfam" id="PF14020">
    <property type="entry name" value="DUF4236"/>
    <property type="match status" value="1"/>
</dbReference>
<dbReference type="RefSeq" id="WP_072676919.1">
    <property type="nucleotide sequence ID" value="NZ_MPKY01000001.1"/>
</dbReference>